<keyword evidence="6" id="KW-1185">Reference proteome</keyword>
<evidence type="ECO:0000313" key="6">
    <source>
        <dbReference type="Proteomes" id="UP000295709"/>
    </source>
</evidence>
<proteinExistence type="predicted"/>
<dbReference type="EMBL" id="SOQW01000001">
    <property type="protein sequence ID" value="TDX94288.1"/>
    <property type="molecule type" value="Genomic_DNA"/>
</dbReference>
<organism evidence="3 5">
    <name type="scientific">Chryseobacterium daecheongense</name>
    <dbReference type="NCBI Taxonomy" id="192389"/>
    <lineage>
        <taxon>Bacteria</taxon>
        <taxon>Pseudomonadati</taxon>
        <taxon>Bacteroidota</taxon>
        <taxon>Flavobacteriia</taxon>
        <taxon>Flavobacteriales</taxon>
        <taxon>Weeksellaceae</taxon>
        <taxon>Chryseobacterium group</taxon>
        <taxon>Chryseobacterium</taxon>
    </lineage>
</organism>
<sequence length="278" mass="29119">MKKFYSLFATVIISVAAFAQTTITQWNFDASSISATTGTGTLAYIGGVTENTSTPYPQGNPTSGKSHSTINYPAQGTASGTAGVRFSVSTVGYSNISISLDLYGSNTASKYAQVQYTTDGSTWVNATASPSTIAGSWSTVTATMPAAANNNANFAVRVVSVFDPANGVTYSPIGTSSSYAIGGALRFDNVTVSSNSSLAVSDIKNVKGNFIKNTFVQDDEIVFGSQVKDVKIYNMFGQVVKTSAKDSTILNVAELTKGNYIVTGTVNNQPVSQKILKD</sequence>
<evidence type="ECO:0000256" key="1">
    <source>
        <dbReference type="ARBA" id="ARBA00022729"/>
    </source>
</evidence>
<evidence type="ECO:0000313" key="5">
    <source>
        <dbReference type="Proteomes" id="UP000269375"/>
    </source>
</evidence>
<dbReference type="EMBL" id="RJTX01000001">
    <property type="protein sequence ID" value="ROI00717.1"/>
    <property type="molecule type" value="Genomic_DNA"/>
</dbReference>
<gene>
    <name evidence="4" type="ORF">BCF50_0051</name>
    <name evidence="3" type="ORF">EGI05_07535</name>
</gene>
<dbReference type="AlphaFoldDB" id="A0A3N0W6P0"/>
<protein>
    <submittedName>
        <fullName evidence="4">Secreted protein (Por secretion system target)</fullName>
    </submittedName>
    <submittedName>
        <fullName evidence="3">T9SS C-terminal target domain-containing protein</fullName>
    </submittedName>
</protein>
<dbReference type="Proteomes" id="UP000295709">
    <property type="component" value="Unassembled WGS sequence"/>
</dbReference>
<feature type="signal peptide" evidence="2">
    <location>
        <begin position="1"/>
        <end position="19"/>
    </location>
</feature>
<reference evidence="3" key="1">
    <citation type="submission" date="2018-11" db="EMBL/GenBank/DDBJ databases">
        <title>Proposal to divide the Flavobacteriaceae and reorganize its genera based on Amino Acid Identity values calculated from whole genome sequences.</title>
        <authorList>
            <person name="Nicholson A.C."/>
            <person name="Gulvik C.A."/>
            <person name="Whitney A.M."/>
            <person name="Humrighouse B.W."/>
            <person name="Bell M."/>
            <person name="Holmes B."/>
            <person name="Steigerwalt A."/>
            <person name="Villarma A."/>
            <person name="Sheth M."/>
            <person name="Batra D."/>
            <person name="Pryor J."/>
            <person name="Bernardet J.-F."/>
            <person name="Hugo C."/>
            <person name="Kampfer P."/>
            <person name="Newman J."/>
            <person name="Mcquiston J.R."/>
        </authorList>
    </citation>
    <scope>NUCLEOTIDE SEQUENCE</scope>
    <source>
        <strain evidence="3">DSM 15235</strain>
    </source>
</reference>
<dbReference type="NCBIfam" id="TIGR04183">
    <property type="entry name" value="Por_Secre_tail"/>
    <property type="match status" value="1"/>
</dbReference>
<evidence type="ECO:0000256" key="2">
    <source>
        <dbReference type="SAM" id="SignalP"/>
    </source>
</evidence>
<dbReference type="RefSeq" id="WP_123262409.1">
    <property type="nucleotide sequence ID" value="NZ_RJTX01000001.1"/>
</dbReference>
<keyword evidence="1 2" id="KW-0732">Signal</keyword>
<dbReference type="OrthoDB" id="1465721at2"/>
<evidence type="ECO:0000313" key="4">
    <source>
        <dbReference type="EMBL" id="TDX94288.1"/>
    </source>
</evidence>
<reference evidence="4 6" key="2">
    <citation type="submission" date="2019-03" db="EMBL/GenBank/DDBJ databases">
        <title>Genomic Encyclopedia of Archaeal and Bacterial Type Strains, Phase II (KMG-II): from individual species to whole genera.</title>
        <authorList>
            <person name="Goeker M."/>
        </authorList>
    </citation>
    <scope>NUCLEOTIDE SEQUENCE [LARGE SCALE GENOMIC DNA]</scope>
    <source>
        <strain evidence="4 6">DSM 15235</strain>
    </source>
</reference>
<dbReference type="InterPro" id="IPR026444">
    <property type="entry name" value="Secre_tail"/>
</dbReference>
<comment type="caution">
    <text evidence="3">The sequence shown here is derived from an EMBL/GenBank/DDBJ whole genome shotgun (WGS) entry which is preliminary data.</text>
</comment>
<evidence type="ECO:0000313" key="3">
    <source>
        <dbReference type="EMBL" id="ROI00717.1"/>
    </source>
</evidence>
<feature type="chain" id="PRO_5018186175" evidence="2">
    <location>
        <begin position="20"/>
        <end position="278"/>
    </location>
</feature>
<accession>A0A3N0W6P0</accession>
<name>A0A3N0W6P0_9FLAO</name>
<dbReference type="Proteomes" id="UP000269375">
    <property type="component" value="Unassembled WGS sequence"/>
</dbReference>